<keyword evidence="5" id="KW-0597">Phosphoprotein</keyword>
<dbReference type="InterPro" id="IPR051105">
    <property type="entry name" value="WWC/KIBRA_Hippo_Reg"/>
</dbReference>
<dbReference type="SMART" id="SM00456">
    <property type="entry name" value="WW"/>
    <property type="match status" value="2"/>
</dbReference>
<keyword evidence="8" id="KW-0175">Coiled coil</keyword>
<dbReference type="Proteomes" id="UP001187531">
    <property type="component" value="Unassembled WGS sequence"/>
</dbReference>
<feature type="domain" description="WW" evidence="9">
    <location>
        <begin position="56"/>
        <end position="89"/>
    </location>
</feature>
<dbReference type="GO" id="GO:0035330">
    <property type="term" value="P:regulation of hippo signaling"/>
    <property type="evidence" value="ECO:0007669"/>
    <property type="project" value="TreeGrafter"/>
</dbReference>
<evidence type="ECO:0000256" key="2">
    <source>
        <dbReference type="ARBA" id="ARBA00004496"/>
    </source>
</evidence>
<dbReference type="CDD" id="cd00201">
    <property type="entry name" value="WW"/>
    <property type="match status" value="2"/>
</dbReference>
<dbReference type="PROSITE" id="PS01159">
    <property type="entry name" value="WW_DOMAIN_1"/>
    <property type="match status" value="1"/>
</dbReference>
<dbReference type="AlphaFoldDB" id="A0AA88HV67"/>
<keyword evidence="7" id="KW-0472">Membrane</keyword>
<comment type="caution">
    <text evidence="10">The sequence shown here is derived from an EMBL/GenBank/DDBJ whole genome shotgun (WGS) entry which is preliminary data.</text>
</comment>
<evidence type="ECO:0000256" key="7">
    <source>
        <dbReference type="ARBA" id="ARBA00023136"/>
    </source>
</evidence>
<evidence type="ECO:0000313" key="11">
    <source>
        <dbReference type="Proteomes" id="UP001187531"/>
    </source>
</evidence>
<name>A0AA88HV67_ARTSF</name>
<evidence type="ECO:0000259" key="9">
    <source>
        <dbReference type="PROSITE" id="PS50020"/>
    </source>
</evidence>
<dbReference type="InterPro" id="IPR057747">
    <property type="entry name" value="WWC1_hairpin"/>
</dbReference>
<keyword evidence="11" id="KW-1185">Reference proteome</keyword>
<dbReference type="InterPro" id="IPR001202">
    <property type="entry name" value="WW_dom"/>
</dbReference>
<evidence type="ECO:0000256" key="4">
    <source>
        <dbReference type="ARBA" id="ARBA00022490"/>
    </source>
</evidence>
<evidence type="ECO:0000256" key="5">
    <source>
        <dbReference type="ARBA" id="ARBA00022553"/>
    </source>
</evidence>
<dbReference type="GO" id="GO:0046621">
    <property type="term" value="P:negative regulation of organ growth"/>
    <property type="evidence" value="ECO:0007669"/>
    <property type="project" value="TreeGrafter"/>
</dbReference>
<dbReference type="PROSITE" id="PS50020">
    <property type="entry name" value="WW_DOMAIN_2"/>
    <property type="match status" value="2"/>
</dbReference>
<gene>
    <name evidence="10" type="ORF">QYM36_011423</name>
</gene>
<reference evidence="10" key="1">
    <citation type="submission" date="2023-07" db="EMBL/GenBank/DDBJ databases">
        <title>Chromosome-level genome assembly of Artemia franciscana.</title>
        <authorList>
            <person name="Jo E."/>
        </authorList>
    </citation>
    <scope>NUCLEOTIDE SEQUENCE</scope>
    <source>
        <tissue evidence="10">Whole body</tissue>
    </source>
</reference>
<keyword evidence="4" id="KW-0963">Cytoplasm</keyword>
<dbReference type="EMBL" id="JAVRJZ010000015">
    <property type="protein sequence ID" value="KAK2712726.1"/>
    <property type="molecule type" value="Genomic_DNA"/>
</dbReference>
<dbReference type="SUPFAM" id="SSF51045">
    <property type="entry name" value="WW domain"/>
    <property type="match status" value="2"/>
</dbReference>
<evidence type="ECO:0000313" key="10">
    <source>
        <dbReference type="EMBL" id="KAK2712726.1"/>
    </source>
</evidence>
<comment type="subcellular location">
    <subcellularLocation>
        <location evidence="1">Cell membrane</location>
    </subcellularLocation>
    <subcellularLocation>
        <location evidence="2">Cytoplasm</location>
    </subcellularLocation>
</comment>
<dbReference type="Pfam" id="PF00397">
    <property type="entry name" value="WW"/>
    <property type="match status" value="2"/>
</dbReference>
<dbReference type="PANTHER" id="PTHR14791:SF29">
    <property type="entry name" value="PROTEIN KIBRA"/>
    <property type="match status" value="1"/>
</dbReference>
<dbReference type="InterPro" id="IPR036020">
    <property type="entry name" value="WW_dom_sf"/>
</dbReference>
<organism evidence="10 11">
    <name type="scientific">Artemia franciscana</name>
    <name type="common">Brine shrimp</name>
    <name type="synonym">Artemia sanfranciscana</name>
    <dbReference type="NCBI Taxonomy" id="6661"/>
    <lineage>
        <taxon>Eukaryota</taxon>
        <taxon>Metazoa</taxon>
        <taxon>Ecdysozoa</taxon>
        <taxon>Arthropoda</taxon>
        <taxon>Crustacea</taxon>
        <taxon>Branchiopoda</taxon>
        <taxon>Anostraca</taxon>
        <taxon>Artemiidae</taxon>
        <taxon>Artemia</taxon>
    </lineage>
</organism>
<accession>A0AA88HV67</accession>
<keyword evidence="3" id="KW-1003">Cell membrane</keyword>
<dbReference type="Pfam" id="PF25802">
    <property type="entry name" value="WWC1"/>
    <property type="match status" value="1"/>
</dbReference>
<protein>
    <recommendedName>
        <fullName evidence="9">WW domain-containing protein</fullName>
    </recommendedName>
</protein>
<evidence type="ECO:0000256" key="8">
    <source>
        <dbReference type="SAM" id="Coils"/>
    </source>
</evidence>
<evidence type="ECO:0000256" key="3">
    <source>
        <dbReference type="ARBA" id="ARBA00022475"/>
    </source>
</evidence>
<dbReference type="GO" id="GO:0019900">
    <property type="term" value="F:kinase binding"/>
    <property type="evidence" value="ECO:0007669"/>
    <property type="project" value="TreeGrafter"/>
</dbReference>
<dbReference type="GO" id="GO:0060090">
    <property type="term" value="F:molecular adaptor activity"/>
    <property type="evidence" value="ECO:0007669"/>
    <property type="project" value="TreeGrafter"/>
</dbReference>
<dbReference type="Gene3D" id="2.20.70.10">
    <property type="match status" value="2"/>
</dbReference>
<keyword evidence="6" id="KW-0677">Repeat</keyword>
<feature type="domain" description="WW" evidence="9">
    <location>
        <begin position="9"/>
        <end position="42"/>
    </location>
</feature>
<feature type="coiled-coil region" evidence="8">
    <location>
        <begin position="294"/>
        <end position="321"/>
    </location>
</feature>
<dbReference type="GO" id="GO:0005737">
    <property type="term" value="C:cytoplasm"/>
    <property type="evidence" value="ECO:0007669"/>
    <property type="project" value="UniProtKB-SubCell"/>
</dbReference>
<dbReference type="GO" id="GO:0016477">
    <property type="term" value="P:cell migration"/>
    <property type="evidence" value="ECO:0007669"/>
    <property type="project" value="TreeGrafter"/>
</dbReference>
<evidence type="ECO:0000256" key="1">
    <source>
        <dbReference type="ARBA" id="ARBA00004236"/>
    </source>
</evidence>
<dbReference type="PANTHER" id="PTHR14791">
    <property type="entry name" value="BOMB/KIRA PROTEINS"/>
    <property type="match status" value="1"/>
</dbReference>
<evidence type="ECO:0000256" key="6">
    <source>
        <dbReference type="ARBA" id="ARBA00022737"/>
    </source>
</evidence>
<proteinExistence type="predicted"/>
<dbReference type="GO" id="GO:0006355">
    <property type="term" value="P:regulation of DNA-templated transcription"/>
    <property type="evidence" value="ECO:0007669"/>
    <property type="project" value="TreeGrafter"/>
</dbReference>
<sequence length="333" mass="38388">MEDKRIKELSLPDGWEAARDIDGKVYYIDHHNKRTTWIDPRDSYAKPSTFADCVGNELPVGWEEAYDPKIGKYYINHLEHTNQIEDPRLTWRSVQEQMLKDYLVTAKENLETKQELVIMKEERLNLAQKEYAQLSNFGHVNHSTSSLASTGSSGSNKYDPDLIKSDVLMSKHRVSQLRHELEVARLEMLSQKKGLSLLEKVDRKMSVPNTNYSLPEAHAILSELRNIQKSLLIGQKEKAELLATLARMRDNRGYRSDRSLDSSLFSLTSEKISTASQTDISGELMSPKERVAQLTRLRLEYDEARRRLQMVQRLLAELEDKVVPGQSENDRDR</sequence>